<keyword evidence="2" id="KW-0812">Transmembrane</keyword>
<dbReference type="AlphaFoldDB" id="M7N3V8"/>
<protein>
    <submittedName>
        <fullName evidence="3">Uncharacterized protein</fullName>
    </submittedName>
</protein>
<feature type="transmembrane region" description="Helical" evidence="2">
    <location>
        <begin position="21"/>
        <end position="40"/>
    </location>
</feature>
<accession>M7N3V8</accession>
<proteinExistence type="predicted"/>
<organism evidence="3 4">
    <name type="scientific">Cesiribacter andamanensis AMV16</name>
    <dbReference type="NCBI Taxonomy" id="1279009"/>
    <lineage>
        <taxon>Bacteria</taxon>
        <taxon>Pseudomonadati</taxon>
        <taxon>Bacteroidota</taxon>
        <taxon>Cytophagia</taxon>
        <taxon>Cytophagales</taxon>
        <taxon>Cesiribacteraceae</taxon>
        <taxon>Cesiribacter</taxon>
    </lineage>
</organism>
<comment type="caution">
    <text evidence="3">The sequence shown here is derived from an EMBL/GenBank/DDBJ whole genome shotgun (WGS) entry which is preliminary data.</text>
</comment>
<keyword evidence="4" id="KW-1185">Reference proteome</keyword>
<dbReference type="Proteomes" id="UP000011910">
    <property type="component" value="Unassembled WGS sequence"/>
</dbReference>
<name>M7N3V8_9BACT</name>
<dbReference type="EMBL" id="AODQ01000028">
    <property type="protein sequence ID" value="EMR03348.1"/>
    <property type="molecule type" value="Genomic_DNA"/>
</dbReference>
<evidence type="ECO:0000256" key="2">
    <source>
        <dbReference type="SAM" id="Phobius"/>
    </source>
</evidence>
<evidence type="ECO:0000313" key="4">
    <source>
        <dbReference type="Proteomes" id="UP000011910"/>
    </source>
</evidence>
<gene>
    <name evidence="3" type="ORF">ADICEAN_01526</name>
</gene>
<sequence length="99" mass="11057">MNTFSTTFAPFFSCRRGRSLLSTYMGLLLFFMLPIAQLPLSSPAEPSLSERALRRDDPGPCGADPLPVSQPEVALTQALAAESTQLPYPRLWTVWQLWQ</sequence>
<dbReference type="RefSeq" id="WP_009194924.1">
    <property type="nucleotide sequence ID" value="NZ_AODQ01000028.1"/>
</dbReference>
<evidence type="ECO:0000256" key="1">
    <source>
        <dbReference type="SAM" id="MobiDB-lite"/>
    </source>
</evidence>
<evidence type="ECO:0000313" key="3">
    <source>
        <dbReference type="EMBL" id="EMR03348.1"/>
    </source>
</evidence>
<keyword evidence="2" id="KW-0472">Membrane</keyword>
<feature type="region of interest" description="Disordered" evidence="1">
    <location>
        <begin position="47"/>
        <end position="68"/>
    </location>
</feature>
<reference evidence="3 4" key="1">
    <citation type="journal article" date="2013" name="Genome Announc.">
        <title>Draft Genome Sequence of Cesiribacter andamanensis Strain AMV16T, Isolated from a Soil Sample from a Mud Volcano in the Andaman Islands, India.</title>
        <authorList>
            <person name="Shivaji S."/>
            <person name="Ara S."/>
            <person name="Begum Z."/>
            <person name="Srinivas T.N."/>
            <person name="Singh A."/>
            <person name="Kumar Pinnaka A."/>
        </authorList>
    </citation>
    <scope>NUCLEOTIDE SEQUENCE [LARGE SCALE GENOMIC DNA]</scope>
    <source>
        <strain evidence="3 4">AMV16</strain>
    </source>
</reference>
<keyword evidence="2" id="KW-1133">Transmembrane helix</keyword>